<sequence>MRFGEAPIPRRRQPSRRRHHRRIRPPRAPSPTASTIAQHPLRSSLAPANTPPCPTTGNSLSPRPAAGLATGHMRPRPPFAPRPRTPYVPISNCFAFASPRALAEPAEPTELPRLGRLGLLAACLSR</sequence>
<name>M2PUT3_CERS8</name>
<evidence type="ECO:0000313" key="3">
    <source>
        <dbReference type="Proteomes" id="UP000016930"/>
    </source>
</evidence>
<keyword evidence="3" id="KW-1185">Reference proteome</keyword>
<evidence type="ECO:0000313" key="2">
    <source>
        <dbReference type="EMBL" id="EMD40514.1"/>
    </source>
</evidence>
<dbReference type="AlphaFoldDB" id="M2PUT3"/>
<dbReference type="Proteomes" id="UP000016930">
    <property type="component" value="Unassembled WGS sequence"/>
</dbReference>
<accession>M2PUT3</accession>
<dbReference type="EMBL" id="KB445792">
    <property type="protein sequence ID" value="EMD40514.1"/>
    <property type="molecule type" value="Genomic_DNA"/>
</dbReference>
<feature type="compositionally biased region" description="Basic residues" evidence="1">
    <location>
        <begin position="9"/>
        <end position="25"/>
    </location>
</feature>
<protein>
    <submittedName>
        <fullName evidence="2">Uncharacterized protein</fullName>
    </submittedName>
</protein>
<evidence type="ECO:0000256" key="1">
    <source>
        <dbReference type="SAM" id="MobiDB-lite"/>
    </source>
</evidence>
<proteinExistence type="predicted"/>
<gene>
    <name evidence="2" type="ORF">CERSUDRAFT_91244</name>
</gene>
<feature type="region of interest" description="Disordered" evidence="1">
    <location>
        <begin position="1"/>
        <end position="84"/>
    </location>
</feature>
<reference evidence="2 3" key="1">
    <citation type="journal article" date="2012" name="Proc. Natl. Acad. Sci. U.S.A.">
        <title>Comparative genomics of Ceriporiopsis subvermispora and Phanerochaete chrysosporium provide insight into selective ligninolysis.</title>
        <authorList>
            <person name="Fernandez-Fueyo E."/>
            <person name="Ruiz-Duenas F.J."/>
            <person name="Ferreira P."/>
            <person name="Floudas D."/>
            <person name="Hibbett D.S."/>
            <person name="Canessa P."/>
            <person name="Larrondo L.F."/>
            <person name="James T.Y."/>
            <person name="Seelenfreund D."/>
            <person name="Lobos S."/>
            <person name="Polanco R."/>
            <person name="Tello M."/>
            <person name="Honda Y."/>
            <person name="Watanabe T."/>
            <person name="Watanabe T."/>
            <person name="Ryu J.S."/>
            <person name="Kubicek C.P."/>
            <person name="Schmoll M."/>
            <person name="Gaskell J."/>
            <person name="Hammel K.E."/>
            <person name="St John F.J."/>
            <person name="Vanden Wymelenberg A."/>
            <person name="Sabat G."/>
            <person name="Splinter BonDurant S."/>
            <person name="Syed K."/>
            <person name="Yadav J.S."/>
            <person name="Doddapaneni H."/>
            <person name="Subramanian V."/>
            <person name="Lavin J.L."/>
            <person name="Oguiza J.A."/>
            <person name="Perez G."/>
            <person name="Pisabarro A.G."/>
            <person name="Ramirez L."/>
            <person name="Santoyo F."/>
            <person name="Master E."/>
            <person name="Coutinho P.M."/>
            <person name="Henrissat B."/>
            <person name="Lombard V."/>
            <person name="Magnuson J.K."/>
            <person name="Kuees U."/>
            <person name="Hori C."/>
            <person name="Igarashi K."/>
            <person name="Samejima M."/>
            <person name="Held B.W."/>
            <person name="Barry K.W."/>
            <person name="LaButti K.M."/>
            <person name="Lapidus A."/>
            <person name="Lindquist E.A."/>
            <person name="Lucas S.M."/>
            <person name="Riley R."/>
            <person name="Salamov A.A."/>
            <person name="Hoffmeister D."/>
            <person name="Schwenk D."/>
            <person name="Hadar Y."/>
            <person name="Yarden O."/>
            <person name="de Vries R.P."/>
            <person name="Wiebenga A."/>
            <person name="Stenlid J."/>
            <person name="Eastwood D."/>
            <person name="Grigoriev I.V."/>
            <person name="Berka R.M."/>
            <person name="Blanchette R.A."/>
            <person name="Kersten P."/>
            <person name="Martinez A.T."/>
            <person name="Vicuna R."/>
            <person name="Cullen D."/>
        </authorList>
    </citation>
    <scope>NUCLEOTIDE SEQUENCE [LARGE SCALE GENOMIC DNA]</scope>
    <source>
        <strain evidence="2 3">B</strain>
    </source>
</reference>
<dbReference type="HOGENOM" id="CLU_1981392_0_0_1"/>
<organism evidence="2 3">
    <name type="scientific">Ceriporiopsis subvermispora (strain B)</name>
    <name type="common">White-rot fungus</name>
    <name type="synonym">Gelatoporia subvermispora</name>
    <dbReference type="NCBI Taxonomy" id="914234"/>
    <lineage>
        <taxon>Eukaryota</taxon>
        <taxon>Fungi</taxon>
        <taxon>Dikarya</taxon>
        <taxon>Basidiomycota</taxon>
        <taxon>Agaricomycotina</taxon>
        <taxon>Agaricomycetes</taxon>
        <taxon>Polyporales</taxon>
        <taxon>Gelatoporiaceae</taxon>
        <taxon>Gelatoporia</taxon>
    </lineage>
</organism>